<evidence type="ECO:0000256" key="3">
    <source>
        <dbReference type="ARBA" id="ARBA00022741"/>
    </source>
</evidence>
<dbReference type="GO" id="GO:0044211">
    <property type="term" value="P:CTP salvage"/>
    <property type="evidence" value="ECO:0007669"/>
    <property type="project" value="UniProtKB-UniPathway"/>
</dbReference>
<comment type="subcellular location">
    <subcellularLocation>
        <location evidence="5">Cytoplasm</location>
    </subcellularLocation>
</comment>
<dbReference type="SUPFAM" id="SSF52540">
    <property type="entry name" value="P-loop containing nucleoside triphosphate hydrolases"/>
    <property type="match status" value="1"/>
</dbReference>
<dbReference type="InterPro" id="IPR000764">
    <property type="entry name" value="Uridine_kinase-like"/>
</dbReference>
<dbReference type="EC" id="2.7.1.48" evidence="5"/>
<dbReference type="NCBIfam" id="NF004018">
    <property type="entry name" value="PRK05480.1"/>
    <property type="match status" value="1"/>
</dbReference>
<dbReference type="PANTHER" id="PTHR10285">
    <property type="entry name" value="URIDINE KINASE"/>
    <property type="match status" value="1"/>
</dbReference>
<dbReference type="Gene3D" id="3.40.50.300">
    <property type="entry name" value="P-loop containing nucleotide triphosphate hydrolases"/>
    <property type="match status" value="1"/>
</dbReference>
<evidence type="ECO:0000256" key="1">
    <source>
        <dbReference type="ARBA" id="ARBA00004690"/>
    </source>
</evidence>
<evidence type="ECO:0000313" key="8">
    <source>
        <dbReference type="Proteomes" id="UP000433493"/>
    </source>
</evidence>
<dbReference type="InterPro" id="IPR027417">
    <property type="entry name" value="P-loop_NTPase"/>
</dbReference>
<organism evidence="7 8">
    <name type="scientific">Gulosibacter chungangensis</name>
    <dbReference type="NCBI Taxonomy" id="979746"/>
    <lineage>
        <taxon>Bacteria</taxon>
        <taxon>Bacillati</taxon>
        <taxon>Actinomycetota</taxon>
        <taxon>Actinomycetes</taxon>
        <taxon>Micrococcales</taxon>
        <taxon>Microbacteriaceae</taxon>
        <taxon>Gulosibacter</taxon>
    </lineage>
</organism>
<evidence type="ECO:0000256" key="2">
    <source>
        <dbReference type="ARBA" id="ARBA00022679"/>
    </source>
</evidence>
<keyword evidence="8" id="KW-1185">Reference proteome</keyword>
<keyword evidence="5" id="KW-0963">Cytoplasm</keyword>
<dbReference type="GO" id="GO:0044206">
    <property type="term" value="P:UMP salvage"/>
    <property type="evidence" value="ECO:0007669"/>
    <property type="project" value="UniProtKB-UniPathway"/>
</dbReference>
<evidence type="ECO:0000256" key="5">
    <source>
        <dbReference type="RuleBase" id="RU003825"/>
    </source>
</evidence>
<comment type="pathway">
    <text evidence="5">Pyrimidine metabolism; CTP biosynthesis via salvage pathway; CTP from cytidine: step 1/3.</text>
</comment>
<sequence length="210" mass="23595">MSAPIVVGIAGGSGSGKTALARSLAERFGADAALIFHDNYYCRRDELTWDERSRINYDEPAAFETSLLVDHLDRLIEGRAVDVPVYNYAEHNRSDETVRVEPAPIVFIEGVLVLHEEELRKRFNLKLFVETDADVRILRRIKRDVLERGRTIESVEEQYLATVKPMHERYVESSKVWADVIIPEGGHNHVALETIAGGLAANVANLAQRS</sequence>
<comment type="catalytic activity">
    <reaction evidence="5">
        <text>uridine + ATP = UMP + ADP + H(+)</text>
        <dbReference type="Rhea" id="RHEA:16825"/>
        <dbReference type="ChEBI" id="CHEBI:15378"/>
        <dbReference type="ChEBI" id="CHEBI:16704"/>
        <dbReference type="ChEBI" id="CHEBI:30616"/>
        <dbReference type="ChEBI" id="CHEBI:57865"/>
        <dbReference type="ChEBI" id="CHEBI:456216"/>
        <dbReference type="EC" id="2.7.1.48"/>
    </reaction>
</comment>
<dbReference type="NCBIfam" id="TIGR00235">
    <property type="entry name" value="udk"/>
    <property type="match status" value="1"/>
</dbReference>
<dbReference type="CDD" id="cd02023">
    <property type="entry name" value="UMPK"/>
    <property type="match status" value="1"/>
</dbReference>
<dbReference type="EMBL" id="WBKB01000001">
    <property type="protein sequence ID" value="KAB1644850.1"/>
    <property type="molecule type" value="Genomic_DNA"/>
</dbReference>
<dbReference type="OrthoDB" id="9777642at2"/>
<dbReference type="UniPathway" id="UPA00579">
    <property type="reaction ID" value="UER00640"/>
</dbReference>
<evidence type="ECO:0000313" key="7">
    <source>
        <dbReference type="EMBL" id="KAB1644850.1"/>
    </source>
</evidence>
<dbReference type="Proteomes" id="UP000433493">
    <property type="component" value="Unassembled WGS sequence"/>
</dbReference>
<dbReference type="Pfam" id="PF00485">
    <property type="entry name" value="PRK"/>
    <property type="match status" value="1"/>
</dbReference>
<evidence type="ECO:0000259" key="6">
    <source>
        <dbReference type="Pfam" id="PF00485"/>
    </source>
</evidence>
<protein>
    <recommendedName>
        <fullName evidence="5">Uridine kinase</fullName>
        <ecNumber evidence="5">2.7.1.48</ecNumber>
    </recommendedName>
</protein>
<dbReference type="UniPathway" id="UPA00574">
    <property type="reaction ID" value="UER00637"/>
</dbReference>
<gene>
    <name evidence="7" type="ORF">F8O05_00810</name>
</gene>
<name>A0A7J5BGV3_9MICO</name>
<feature type="domain" description="Phosphoribulokinase/uridine kinase" evidence="6">
    <location>
        <begin position="6"/>
        <end position="190"/>
    </location>
</feature>
<proteinExistence type="inferred from homology"/>
<keyword evidence="3 5" id="KW-0547">Nucleotide-binding</keyword>
<comment type="similarity">
    <text evidence="5">Belongs to the uridine kinase family.</text>
</comment>
<dbReference type="RefSeq" id="WP_158050863.1">
    <property type="nucleotide sequence ID" value="NZ_WBKB01000001.1"/>
</dbReference>
<dbReference type="InterPro" id="IPR006083">
    <property type="entry name" value="PRK/URK"/>
</dbReference>
<comment type="pathway">
    <text evidence="1 5">Pyrimidine metabolism; UMP biosynthesis via salvage pathway; UMP from uridine: step 1/1.</text>
</comment>
<comment type="catalytic activity">
    <reaction evidence="5">
        <text>cytidine + ATP = CMP + ADP + H(+)</text>
        <dbReference type="Rhea" id="RHEA:24674"/>
        <dbReference type="ChEBI" id="CHEBI:15378"/>
        <dbReference type="ChEBI" id="CHEBI:17562"/>
        <dbReference type="ChEBI" id="CHEBI:30616"/>
        <dbReference type="ChEBI" id="CHEBI:60377"/>
        <dbReference type="ChEBI" id="CHEBI:456216"/>
        <dbReference type="EC" id="2.7.1.48"/>
    </reaction>
</comment>
<comment type="caution">
    <text evidence="7">The sequence shown here is derived from an EMBL/GenBank/DDBJ whole genome shotgun (WGS) entry which is preliminary data.</text>
</comment>
<keyword evidence="4 5" id="KW-0418">Kinase</keyword>
<reference evidence="7 8" key="1">
    <citation type="submission" date="2019-09" db="EMBL/GenBank/DDBJ databases">
        <title>Phylogeny of genus Pseudoclavibacter and closely related genus.</title>
        <authorList>
            <person name="Li Y."/>
        </authorList>
    </citation>
    <scope>NUCLEOTIDE SEQUENCE [LARGE SCALE GENOMIC DNA]</scope>
    <source>
        <strain evidence="7 8">KCTC 13959</strain>
    </source>
</reference>
<dbReference type="AlphaFoldDB" id="A0A7J5BGV3"/>
<dbReference type="GO" id="GO:0004849">
    <property type="term" value="F:uridine kinase activity"/>
    <property type="evidence" value="ECO:0007669"/>
    <property type="project" value="UniProtKB-EC"/>
</dbReference>
<evidence type="ECO:0000256" key="4">
    <source>
        <dbReference type="ARBA" id="ARBA00022777"/>
    </source>
</evidence>
<dbReference type="GO" id="GO:0005524">
    <property type="term" value="F:ATP binding"/>
    <property type="evidence" value="ECO:0007669"/>
    <property type="project" value="UniProtKB-KW"/>
</dbReference>
<accession>A0A7J5BGV3</accession>
<keyword evidence="5" id="KW-0067">ATP-binding</keyword>
<dbReference type="GO" id="GO:0005737">
    <property type="term" value="C:cytoplasm"/>
    <property type="evidence" value="ECO:0007669"/>
    <property type="project" value="UniProtKB-SubCell"/>
</dbReference>
<keyword evidence="2 5" id="KW-0808">Transferase</keyword>
<dbReference type="PRINTS" id="PR00988">
    <property type="entry name" value="URIDINKINASE"/>
</dbReference>